<dbReference type="EMBL" id="NBTZ01000021">
    <property type="protein sequence ID" value="OTP78875.1"/>
    <property type="molecule type" value="Genomic_DNA"/>
</dbReference>
<proteinExistence type="predicted"/>
<dbReference type="AlphaFoldDB" id="A0A242N5B4"/>
<accession>A0A242N5B4</accession>
<organism evidence="1 2">
    <name type="scientific">Caballeronia sordidicola</name>
    <name type="common">Burkholderia sordidicola</name>
    <dbReference type="NCBI Taxonomy" id="196367"/>
    <lineage>
        <taxon>Bacteria</taxon>
        <taxon>Pseudomonadati</taxon>
        <taxon>Pseudomonadota</taxon>
        <taxon>Betaproteobacteria</taxon>
        <taxon>Burkholderiales</taxon>
        <taxon>Burkholderiaceae</taxon>
        <taxon>Caballeronia</taxon>
    </lineage>
</organism>
<evidence type="ECO:0000313" key="2">
    <source>
        <dbReference type="Proteomes" id="UP000195221"/>
    </source>
</evidence>
<reference evidence="1 2" key="1">
    <citation type="submission" date="2017-03" db="EMBL/GenBank/DDBJ databases">
        <title>Genome analysis of strain PAMC 26577.</title>
        <authorList>
            <person name="Oh H.-M."/>
            <person name="Yang J.-A."/>
        </authorList>
    </citation>
    <scope>NUCLEOTIDE SEQUENCE [LARGE SCALE GENOMIC DNA]</scope>
    <source>
        <strain evidence="1 2">PAMC 26577</strain>
    </source>
</reference>
<name>A0A242N5B4_CABSO</name>
<protein>
    <submittedName>
        <fullName evidence="1">Uncharacterized protein</fullName>
    </submittedName>
</protein>
<comment type="caution">
    <text evidence="1">The sequence shown here is derived from an EMBL/GenBank/DDBJ whole genome shotgun (WGS) entry which is preliminary data.</text>
</comment>
<evidence type="ECO:0000313" key="1">
    <source>
        <dbReference type="EMBL" id="OTP78875.1"/>
    </source>
</evidence>
<dbReference type="Proteomes" id="UP000195221">
    <property type="component" value="Unassembled WGS sequence"/>
</dbReference>
<gene>
    <name evidence="1" type="ORF">PAMC26577_02995</name>
</gene>
<sequence length="44" mass="5107">MHIVTIAEDYAAMRAGGDYEKAGILLQPWEEISEERQQMRRAQN</sequence>